<feature type="transmembrane region" description="Helical" evidence="8">
    <location>
        <begin position="132"/>
        <end position="151"/>
    </location>
</feature>
<evidence type="ECO:0000256" key="8">
    <source>
        <dbReference type="SAM" id="Phobius"/>
    </source>
</evidence>
<accession>A0AAV9C877</accession>
<dbReference type="EMBL" id="JAUJYO010000020">
    <property type="protein sequence ID" value="KAK1285021.1"/>
    <property type="molecule type" value="Genomic_DNA"/>
</dbReference>
<keyword evidence="5 8" id="KW-1133">Transmembrane helix</keyword>
<comment type="subcellular location">
    <subcellularLocation>
        <location evidence="1">Membrane</location>
        <topology evidence="1">Multi-pass membrane protein</topology>
    </subcellularLocation>
</comment>
<evidence type="ECO:0000313" key="9">
    <source>
        <dbReference type="EMBL" id="KAK1285021.1"/>
    </source>
</evidence>
<keyword evidence="6 8" id="KW-0472">Membrane</keyword>
<evidence type="ECO:0000256" key="3">
    <source>
        <dbReference type="ARBA" id="ARBA00022692"/>
    </source>
</evidence>
<dbReference type="Pfam" id="PF03094">
    <property type="entry name" value="Mlo"/>
    <property type="match status" value="1"/>
</dbReference>
<comment type="similarity">
    <text evidence="2">Belongs to the MLO family.</text>
</comment>
<keyword evidence="7" id="KW-0568">Pathogenesis-related protein</keyword>
<organism evidence="9 10">
    <name type="scientific">Acorus calamus</name>
    <name type="common">Sweet flag</name>
    <dbReference type="NCBI Taxonomy" id="4465"/>
    <lineage>
        <taxon>Eukaryota</taxon>
        <taxon>Viridiplantae</taxon>
        <taxon>Streptophyta</taxon>
        <taxon>Embryophyta</taxon>
        <taxon>Tracheophyta</taxon>
        <taxon>Spermatophyta</taxon>
        <taxon>Magnoliopsida</taxon>
        <taxon>Liliopsida</taxon>
        <taxon>Acoraceae</taxon>
        <taxon>Acorus</taxon>
    </lineage>
</organism>
<evidence type="ECO:0000256" key="4">
    <source>
        <dbReference type="ARBA" id="ARBA00022821"/>
    </source>
</evidence>
<keyword evidence="4" id="KW-0611">Plant defense</keyword>
<reference evidence="9" key="2">
    <citation type="submission" date="2023-06" db="EMBL/GenBank/DDBJ databases">
        <authorList>
            <person name="Ma L."/>
            <person name="Liu K.-W."/>
            <person name="Li Z."/>
            <person name="Hsiao Y.-Y."/>
            <person name="Qi Y."/>
            <person name="Fu T."/>
            <person name="Tang G."/>
            <person name="Zhang D."/>
            <person name="Sun W.-H."/>
            <person name="Liu D.-K."/>
            <person name="Li Y."/>
            <person name="Chen G.-Z."/>
            <person name="Liu X.-D."/>
            <person name="Liao X.-Y."/>
            <person name="Jiang Y.-T."/>
            <person name="Yu X."/>
            <person name="Hao Y."/>
            <person name="Huang J."/>
            <person name="Zhao X.-W."/>
            <person name="Ke S."/>
            <person name="Chen Y.-Y."/>
            <person name="Wu W.-L."/>
            <person name="Hsu J.-L."/>
            <person name="Lin Y.-F."/>
            <person name="Huang M.-D."/>
            <person name="Li C.-Y."/>
            <person name="Huang L."/>
            <person name="Wang Z.-W."/>
            <person name="Zhao X."/>
            <person name="Zhong W.-Y."/>
            <person name="Peng D.-H."/>
            <person name="Ahmad S."/>
            <person name="Lan S."/>
            <person name="Zhang J.-S."/>
            <person name="Tsai W.-C."/>
            <person name="Van De Peer Y."/>
            <person name="Liu Z.-J."/>
        </authorList>
    </citation>
    <scope>NUCLEOTIDE SEQUENCE</scope>
    <source>
        <strain evidence="9">CP</strain>
        <tissue evidence="9">Leaves</tissue>
    </source>
</reference>
<evidence type="ECO:0000256" key="1">
    <source>
        <dbReference type="ARBA" id="ARBA00004141"/>
    </source>
</evidence>
<dbReference type="GO" id="GO:0006952">
    <property type="term" value="P:defense response"/>
    <property type="evidence" value="ECO:0007669"/>
    <property type="project" value="UniProtKB-KW"/>
</dbReference>
<feature type="transmembrane region" description="Helical" evidence="8">
    <location>
        <begin position="157"/>
        <end position="176"/>
    </location>
</feature>
<comment type="caution">
    <text evidence="9">The sequence shown here is derived from an EMBL/GenBank/DDBJ whole genome shotgun (WGS) entry which is preliminary data.</text>
</comment>
<proteinExistence type="inferred from homology"/>
<evidence type="ECO:0000256" key="2">
    <source>
        <dbReference type="ARBA" id="ARBA00006574"/>
    </source>
</evidence>
<sequence>MSIEAGVQLQMLIFVLAAFHVLSCLLTLGLGMAKMRRWKFWEEETQTLEYQLCNDSRRFMLAQETPFGKRHLKSWSDHQFFLWIVCSYRQFFDSVSKADYLVLRQGFITTHVSKHCKFNFNKFLSRALDKDFVAVVGISIWNWVFAILSILFNAHIFYSYFWLPFIPLVVLVVVGAKMESIITTMGVESQSRTIIINGSIIVKPNDDLFWFRRPQLLLHLIHFILFQNSFQLAFITWTWYKFGIQSCYYKGSKETIICTILGVLVQFLCGYVTLPLYALVSQMGSMMKETVFTESISKALKNWRSIAKENIENKRVSETGSPLSLTSSPSITFEGEELDEITELKQSCRITSGNGAAETDMGESNGVEASAFDGEASFGVYVGEEPSFREEIHR</sequence>
<dbReference type="InterPro" id="IPR004326">
    <property type="entry name" value="Mlo"/>
</dbReference>
<feature type="transmembrane region" description="Helical" evidence="8">
    <location>
        <begin position="260"/>
        <end position="280"/>
    </location>
</feature>
<name>A0AAV9C877_ACOCL</name>
<dbReference type="PANTHER" id="PTHR31942:SF72">
    <property type="entry name" value="MLO-LIKE PROTEIN"/>
    <property type="match status" value="1"/>
</dbReference>
<keyword evidence="3 8" id="KW-0812">Transmembrane</keyword>
<gene>
    <name evidence="9" type="primary">MLO6</name>
    <name evidence="9" type="ORF">QJS10_CPB20g01908</name>
</gene>
<dbReference type="AlphaFoldDB" id="A0AAV9C877"/>
<dbReference type="Proteomes" id="UP001180020">
    <property type="component" value="Unassembled WGS sequence"/>
</dbReference>
<evidence type="ECO:0000256" key="7">
    <source>
        <dbReference type="ARBA" id="ARBA00023265"/>
    </source>
</evidence>
<dbReference type="GO" id="GO:0016020">
    <property type="term" value="C:membrane"/>
    <property type="evidence" value="ECO:0007669"/>
    <property type="project" value="UniProtKB-SubCell"/>
</dbReference>
<evidence type="ECO:0000313" key="10">
    <source>
        <dbReference type="Proteomes" id="UP001180020"/>
    </source>
</evidence>
<keyword evidence="10" id="KW-1185">Reference proteome</keyword>
<feature type="transmembrane region" description="Helical" evidence="8">
    <location>
        <begin position="12"/>
        <end position="33"/>
    </location>
</feature>
<feature type="transmembrane region" description="Helical" evidence="8">
    <location>
        <begin position="216"/>
        <end position="240"/>
    </location>
</feature>
<evidence type="ECO:0000256" key="5">
    <source>
        <dbReference type="ARBA" id="ARBA00022989"/>
    </source>
</evidence>
<dbReference type="PANTHER" id="PTHR31942">
    <property type="entry name" value="MLO-LIKE PROTEIN 1"/>
    <property type="match status" value="1"/>
</dbReference>
<protein>
    <submittedName>
        <fullName evidence="9">MLO-like protein 6</fullName>
    </submittedName>
</protein>
<reference evidence="9" key="1">
    <citation type="journal article" date="2023" name="Nat. Commun.">
        <title>Diploid and tetraploid genomes of Acorus and the evolution of monocots.</title>
        <authorList>
            <person name="Ma L."/>
            <person name="Liu K.W."/>
            <person name="Li Z."/>
            <person name="Hsiao Y.Y."/>
            <person name="Qi Y."/>
            <person name="Fu T."/>
            <person name="Tang G.D."/>
            <person name="Zhang D."/>
            <person name="Sun W.H."/>
            <person name="Liu D.K."/>
            <person name="Li Y."/>
            <person name="Chen G.Z."/>
            <person name="Liu X.D."/>
            <person name="Liao X.Y."/>
            <person name="Jiang Y.T."/>
            <person name="Yu X."/>
            <person name="Hao Y."/>
            <person name="Huang J."/>
            <person name="Zhao X.W."/>
            <person name="Ke S."/>
            <person name="Chen Y.Y."/>
            <person name="Wu W.L."/>
            <person name="Hsu J.L."/>
            <person name="Lin Y.F."/>
            <person name="Huang M.D."/>
            <person name="Li C.Y."/>
            <person name="Huang L."/>
            <person name="Wang Z.W."/>
            <person name="Zhao X."/>
            <person name="Zhong W.Y."/>
            <person name="Peng D.H."/>
            <person name="Ahmad S."/>
            <person name="Lan S."/>
            <person name="Zhang J.S."/>
            <person name="Tsai W.C."/>
            <person name="Van de Peer Y."/>
            <person name="Liu Z.J."/>
        </authorList>
    </citation>
    <scope>NUCLEOTIDE SEQUENCE</scope>
    <source>
        <strain evidence="9">CP</strain>
    </source>
</reference>
<evidence type="ECO:0000256" key="6">
    <source>
        <dbReference type="ARBA" id="ARBA00023136"/>
    </source>
</evidence>